<protein>
    <recommendedName>
        <fullName evidence="5">DUF4974 domain-containing protein</fullName>
    </recommendedName>
</protein>
<dbReference type="RefSeq" id="WP_345235155.1">
    <property type="nucleotide sequence ID" value="NZ_BAABIQ010000044.1"/>
</dbReference>
<dbReference type="InterPro" id="IPR006860">
    <property type="entry name" value="FecR"/>
</dbReference>
<dbReference type="Pfam" id="PF04773">
    <property type="entry name" value="FecR"/>
    <property type="match status" value="1"/>
</dbReference>
<gene>
    <name evidence="3" type="ORF">GCM10023231_41430</name>
</gene>
<dbReference type="Proteomes" id="UP001501411">
    <property type="component" value="Unassembled WGS sequence"/>
</dbReference>
<evidence type="ECO:0000259" key="2">
    <source>
        <dbReference type="Pfam" id="PF16344"/>
    </source>
</evidence>
<evidence type="ECO:0000313" key="4">
    <source>
        <dbReference type="Proteomes" id="UP001501411"/>
    </source>
</evidence>
<proteinExistence type="predicted"/>
<dbReference type="PANTHER" id="PTHR30273:SF2">
    <property type="entry name" value="PROTEIN FECR"/>
    <property type="match status" value="1"/>
</dbReference>
<dbReference type="PANTHER" id="PTHR30273">
    <property type="entry name" value="PERIPLASMIC SIGNAL SENSOR AND SIGMA FACTOR ACTIVATOR FECR-RELATED"/>
    <property type="match status" value="1"/>
</dbReference>
<feature type="domain" description="Protein FecR C-terminal" evidence="2">
    <location>
        <begin position="99"/>
        <end position="166"/>
    </location>
</feature>
<evidence type="ECO:0008006" key="5">
    <source>
        <dbReference type="Google" id="ProtNLM"/>
    </source>
</evidence>
<dbReference type="InterPro" id="IPR032508">
    <property type="entry name" value="FecR_C"/>
</dbReference>
<dbReference type="Gene3D" id="3.55.50.30">
    <property type="match status" value="1"/>
</dbReference>
<reference evidence="4" key="1">
    <citation type="journal article" date="2019" name="Int. J. Syst. Evol. Microbiol.">
        <title>The Global Catalogue of Microorganisms (GCM) 10K type strain sequencing project: providing services to taxonomists for standard genome sequencing and annotation.</title>
        <authorList>
            <consortium name="The Broad Institute Genomics Platform"/>
            <consortium name="The Broad Institute Genome Sequencing Center for Infectious Disease"/>
            <person name="Wu L."/>
            <person name="Ma J."/>
        </authorList>
    </citation>
    <scope>NUCLEOTIDE SEQUENCE [LARGE SCALE GENOMIC DNA]</scope>
    <source>
        <strain evidence="4">JCM 18200</strain>
    </source>
</reference>
<organism evidence="3 4">
    <name type="scientific">Olivibacter ginsenosidimutans</name>
    <dbReference type="NCBI Taxonomy" id="1176537"/>
    <lineage>
        <taxon>Bacteria</taxon>
        <taxon>Pseudomonadati</taxon>
        <taxon>Bacteroidota</taxon>
        <taxon>Sphingobacteriia</taxon>
        <taxon>Sphingobacteriales</taxon>
        <taxon>Sphingobacteriaceae</taxon>
        <taxon>Olivibacter</taxon>
    </lineage>
</organism>
<name>A0ABP9CCK8_9SPHI</name>
<dbReference type="InterPro" id="IPR012373">
    <property type="entry name" value="Ferrdict_sens_TM"/>
</dbReference>
<evidence type="ECO:0000259" key="1">
    <source>
        <dbReference type="Pfam" id="PF04773"/>
    </source>
</evidence>
<sequence>MEHGEAFFDIARDPTRPFMLDLQHTQVHVLGTRFNVRQQRNQNTMTLTLESGKIVLEANGQQEVLHRGEQLIYNIKEEKVLSIMQVDLQRTTAWRNGILRFEETPMKEVLHTLSNYYGVQFVGQKKFHDDMLFTAQFKAEPLKRVLELIELSTDLHFRQEQHQIIIY</sequence>
<dbReference type="EMBL" id="BAABIQ010000044">
    <property type="protein sequence ID" value="GAA4807887.1"/>
    <property type="molecule type" value="Genomic_DNA"/>
</dbReference>
<keyword evidence="4" id="KW-1185">Reference proteome</keyword>
<evidence type="ECO:0000313" key="3">
    <source>
        <dbReference type="EMBL" id="GAA4807887.1"/>
    </source>
</evidence>
<comment type="caution">
    <text evidence="3">The sequence shown here is derived from an EMBL/GenBank/DDBJ whole genome shotgun (WGS) entry which is preliminary data.</text>
</comment>
<dbReference type="Pfam" id="PF16344">
    <property type="entry name" value="FecR_C"/>
    <property type="match status" value="1"/>
</dbReference>
<dbReference type="Gene3D" id="2.60.120.1440">
    <property type="match status" value="1"/>
</dbReference>
<feature type="domain" description="FecR protein" evidence="1">
    <location>
        <begin position="1"/>
        <end position="46"/>
    </location>
</feature>
<accession>A0ABP9CCK8</accession>